<feature type="domain" description="Replicative helicase loading/DNA remodeling protein DnaB N-terminal winged helix" evidence="3">
    <location>
        <begin position="5"/>
        <end position="169"/>
    </location>
</feature>
<dbReference type="Proteomes" id="UP000501060">
    <property type="component" value="Chromosome"/>
</dbReference>
<dbReference type="EMBL" id="CP051481">
    <property type="protein sequence ID" value="QJG67197.1"/>
    <property type="molecule type" value="Genomic_DNA"/>
</dbReference>
<evidence type="ECO:0008006" key="6">
    <source>
        <dbReference type="Google" id="ProtNLM"/>
    </source>
</evidence>
<organism evidence="4 5">
    <name type="scientific">Mycoplasma phocoenae</name>
    <dbReference type="NCBI Taxonomy" id="754517"/>
    <lineage>
        <taxon>Bacteria</taxon>
        <taxon>Bacillati</taxon>
        <taxon>Mycoplasmatota</taxon>
        <taxon>Mollicutes</taxon>
        <taxon>Mycoplasmataceae</taxon>
        <taxon>Mycoplasma</taxon>
    </lineage>
</organism>
<feature type="domain" description="DnaB/C C-terminal" evidence="2">
    <location>
        <begin position="202"/>
        <end position="262"/>
    </location>
</feature>
<dbReference type="Pfam" id="PF07261">
    <property type="entry name" value="DnaB_2"/>
    <property type="match status" value="1"/>
</dbReference>
<evidence type="ECO:0000256" key="1">
    <source>
        <dbReference type="ARBA" id="ARBA00093462"/>
    </source>
</evidence>
<dbReference type="InterPro" id="IPR006343">
    <property type="entry name" value="DnaB/C_C"/>
</dbReference>
<evidence type="ECO:0000313" key="5">
    <source>
        <dbReference type="Proteomes" id="UP000501060"/>
    </source>
</evidence>
<protein>
    <recommendedName>
        <fullName evidence="6">DnaD domain-containing protein</fullName>
    </recommendedName>
</protein>
<dbReference type="KEGG" id="mphe:HGG69_02690"/>
<reference evidence="4 5" key="1">
    <citation type="submission" date="2020-04" db="EMBL/GenBank/DDBJ databases">
        <title>Novel Mycoplasma species detected in Phocoena phocoena (harbor porpoise) from the USA.</title>
        <authorList>
            <person name="Volokhov D.V."/>
        </authorList>
    </citation>
    <scope>NUCLEOTIDE SEQUENCE [LARGE SCALE GENOMIC DNA]</scope>
    <source>
        <strain evidence="4 5">Phocoena C-264-GEN</strain>
    </source>
</reference>
<dbReference type="Pfam" id="PF25888">
    <property type="entry name" value="WHD_DnaB"/>
    <property type="match status" value="1"/>
</dbReference>
<dbReference type="AlphaFoldDB" id="A0A858U6X0"/>
<accession>A0A858U6X0</accession>
<name>A0A858U6X0_9MOLU</name>
<comment type="similarity">
    <text evidence="1">Belongs to the DnaB/DnaD family.</text>
</comment>
<evidence type="ECO:0000313" key="4">
    <source>
        <dbReference type="EMBL" id="QJG67197.1"/>
    </source>
</evidence>
<proteinExistence type="inferred from homology"/>
<keyword evidence="5" id="KW-1185">Reference proteome</keyword>
<sequence length="303" mass="35464">MKYSNFYIEKNTFIDNKDLEVVRAFYMPIIGNLAVSFYHSLLDELNFSANARDIFILKDFEKLLFTTNKELIEAKNKLEAVGLIKFFESDLFRNSIITICKPLNCEQYKNSILAKQLINKIGEERYEKLIYTSGVYAFDKSEYTNSSKKVTSLFKYESDTFEMPNKINEKISNTMTIQTKEDWIKNAQPSEFIKYLTNLEATATHLHMIQKMKKMGFGNGQINQFINYSVVINGNIVSAYIEKIANSFAQKQIFYFEEIQKELQAISAYKEAQKNKQNDKVYTMQNESFNEFLERYGLVGWDE</sequence>
<gene>
    <name evidence="4" type="ORF">HGG69_02690</name>
</gene>
<dbReference type="InterPro" id="IPR058660">
    <property type="entry name" value="WHD_DnaB"/>
</dbReference>
<evidence type="ECO:0000259" key="2">
    <source>
        <dbReference type="Pfam" id="PF07261"/>
    </source>
</evidence>
<dbReference type="RefSeq" id="WP_169605246.1">
    <property type="nucleotide sequence ID" value="NZ_CP051481.1"/>
</dbReference>
<evidence type="ECO:0000259" key="3">
    <source>
        <dbReference type="Pfam" id="PF25888"/>
    </source>
</evidence>